<accession>A0A1C4GXV4</accession>
<dbReference type="PANTHER" id="PTHR21174:SF0">
    <property type="entry name" value="HD PHOSPHOHYDROLASE FAMILY PROTEIN-RELATED"/>
    <property type="match status" value="1"/>
</dbReference>
<dbReference type="OrthoDB" id="9808993at2"/>
<dbReference type="AlphaFoldDB" id="A0A1C4GXV4"/>
<proteinExistence type="predicted"/>
<dbReference type="Proteomes" id="UP000243661">
    <property type="component" value="Unassembled WGS sequence"/>
</dbReference>
<dbReference type="EMBL" id="FMBK01000011">
    <property type="protein sequence ID" value="SCC72621.1"/>
    <property type="molecule type" value="Genomic_DNA"/>
</dbReference>
<dbReference type="GO" id="GO:0016787">
    <property type="term" value="F:hydrolase activity"/>
    <property type="evidence" value="ECO:0007669"/>
    <property type="project" value="UniProtKB-KW"/>
</dbReference>
<name>A0A1C4GXV4_9GAMM</name>
<sequence>MQTDLQQFKQYWSLLAIAHQWSDGLSLKVYQRLEAAYTEPHRYYHSVQHIVECLTLFHQIKAQLNDPLAVEIAIWFHDVVYQPQACHNEKQSAQLMSDYCADILTSSQLKKVFRWIEATEQHLPTFETDLQYLLDIDLAILASSVERFEQYQHQIWQEYQWVEPDIYRKKRQQVLTSFYQQQPLYHTCFLHEKLEQQAKLNLVNALTKKA</sequence>
<dbReference type="RefSeq" id="WP_092720586.1">
    <property type="nucleotide sequence ID" value="NZ_FMBK01000011.1"/>
</dbReference>
<dbReference type="SUPFAM" id="SSF109604">
    <property type="entry name" value="HD-domain/PDEase-like"/>
    <property type="match status" value="1"/>
</dbReference>
<dbReference type="InterPro" id="IPR009218">
    <property type="entry name" value="HD_phosphohydro"/>
</dbReference>
<keyword evidence="1" id="KW-0378">Hydrolase</keyword>
<gene>
    <name evidence="1" type="ORF">GA0116959_11127</name>
</gene>
<dbReference type="PIRSF" id="PIRSF035170">
    <property type="entry name" value="HD_phosphohydro"/>
    <property type="match status" value="1"/>
</dbReference>
<evidence type="ECO:0000313" key="1">
    <source>
        <dbReference type="EMBL" id="SCC72621.1"/>
    </source>
</evidence>
<reference evidence="1 2" key="1">
    <citation type="submission" date="2016-08" db="EMBL/GenBank/DDBJ databases">
        <authorList>
            <person name="Seilhamer J.J."/>
        </authorList>
    </citation>
    <scope>NUCLEOTIDE SEQUENCE [LARGE SCALE GENOMIC DNA]</scope>
    <source>
        <strain evidence="1 2">ANC 4874</strain>
    </source>
</reference>
<dbReference type="Gene3D" id="1.10.3210.10">
    <property type="entry name" value="Hypothetical protein af1432"/>
    <property type="match status" value="1"/>
</dbReference>
<dbReference type="PANTHER" id="PTHR21174">
    <property type="match status" value="1"/>
</dbReference>
<organism evidence="1 2">
    <name type="scientific">Acinetobacter albensis</name>
    <dbReference type="NCBI Taxonomy" id="1673609"/>
    <lineage>
        <taxon>Bacteria</taxon>
        <taxon>Pseudomonadati</taxon>
        <taxon>Pseudomonadota</taxon>
        <taxon>Gammaproteobacteria</taxon>
        <taxon>Moraxellales</taxon>
        <taxon>Moraxellaceae</taxon>
        <taxon>Acinetobacter</taxon>
    </lineage>
</organism>
<protein>
    <submittedName>
        <fullName evidence="1">Predicted metal-dependent phosphohydrolase, HD superfamily</fullName>
    </submittedName>
</protein>
<evidence type="ECO:0000313" key="2">
    <source>
        <dbReference type="Proteomes" id="UP000243661"/>
    </source>
</evidence>